<evidence type="ECO:0000256" key="1">
    <source>
        <dbReference type="SAM" id="SignalP"/>
    </source>
</evidence>
<accession>A0A4Y9SNJ7</accession>
<dbReference type="Proteomes" id="UP000298438">
    <property type="component" value="Unassembled WGS sequence"/>
</dbReference>
<gene>
    <name evidence="2" type="ORF">E4L96_04305</name>
</gene>
<organism evidence="2 3">
    <name type="scientific">Zemynaea arenosa</name>
    <dbReference type="NCBI Taxonomy" id="2561931"/>
    <lineage>
        <taxon>Bacteria</taxon>
        <taxon>Pseudomonadati</taxon>
        <taxon>Pseudomonadota</taxon>
        <taxon>Betaproteobacteria</taxon>
        <taxon>Burkholderiales</taxon>
        <taxon>Oxalobacteraceae</taxon>
        <taxon>Telluria group</taxon>
        <taxon>Zemynaea</taxon>
    </lineage>
</organism>
<dbReference type="AlphaFoldDB" id="A0A4Y9SNJ7"/>
<keyword evidence="3" id="KW-1185">Reference proteome</keyword>
<reference evidence="2 3" key="1">
    <citation type="submission" date="2019-03" db="EMBL/GenBank/DDBJ databases">
        <title>Draft Genome Sequence of Massilia arenosa sp. nov., a Novel Massilia Species Isolated from a Sandy-loam Maize Soil.</title>
        <authorList>
            <person name="Raths R."/>
            <person name="Peta V."/>
            <person name="Bucking H."/>
        </authorList>
    </citation>
    <scope>NUCLEOTIDE SEQUENCE [LARGE SCALE GENOMIC DNA]</scope>
    <source>
        <strain evidence="2 3">MC02</strain>
    </source>
</reference>
<dbReference type="Gene3D" id="3.40.190.10">
    <property type="entry name" value="Periplasmic binding protein-like II"/>
    <property type="match status" value="1"/>
</dbReference>
<feature type="chain" id="PRO_5021422063" evidence="1">
    <location>
        <begin position="22"/>
        <end position="141"/>
    </location>
</feature>
<dbReference type="SUPFAM" id="SSF53850">
    <property type="entry name" value="Periplasmic binding protein-like II"/>
    <property type="match status" value="1"/>
</dbReference>
<protein>
    <submittedName>
        <fullName evidence="2">Phosphate ABC transporter substrate-binding protein</fullName>
    </submittedName>
</protein>
<comment type="caution">
    <text evidence="2">The sequence shown here is derived from an EMBL/GenBank/DDBJ whole genome shotgun (WGS) entry which is preliminary data.</text>
</comment>
<proteinExistence type="predicted"/>
<keyword evidence="1" id="KW-0732">Signal</keyword>
<feature type="signal peptide" evidence="1">
    <location>
        <begin position="1"/>
        <end position="21"/>
    </location>
</feature>
<dbReference type="RefSeq" id="WP_135205996.1">
    <property type="nucleotide sequence ID" value="NZ_SPVF01000065.1"/>
</dbReference>
<dbReference type="OrthoDB" id="5368589at2"/>
<name>A0A4Y9SNJ7_9BURK</name>
<evidence type="ECO:0000313" key="2">
    <source>
        <dbReference type="EMBL" id="TFW26514.1"/>
    </source>
</evidence>
<sequence>MRTFLPALLCAVLAWPAYAGAADLVVIVSARSQVTALRAGQVADIFLGQIGRFPDGAEAIALDQALGSPQRDEFYSKVAARTPPLMKAYWSKMIFTGRGQPPKEAANSATVRRMVADNPNLIGYIDRAALDASVKPVLVVH</sequence>
<evidence type="ECO:0000313" key="3">
    <source>
        <dbReference type="Proteomes" id="UP000298438"/>
    </source>
</evidence>
<dbReference type="EMBL" id="SPVF01000065">
    <property type="protein sequence ID" value="TFW26514.1"/>
    <property type="molecule type" value="Genomic_DNA"/>
</dbReference>